<reference evidence="1" key="1">
    <citation type="submission" date="2022-12" db="EMBL/GenBank/DDBJ databases">
        <title>Chromosome-Level Genome Assembly of Japanese Cedar (Cryptomeriajaponica D. Don).</title>
        <authorList>
            <person name="Fujino T."/>
            <person name="Yamaguchi K."/>
            <person name="Yokoyama T."/>
            <person name="Hamanaka T."/>
            <person name="Harazono Y."/>
            <person name="Kamada H."/>
            <person name="Kobayashi W."/>
            <person name="Ujino-Ihara T."/>
            <person name="Uchiyama K."/>
            <person name="Matsumoto A."/>
            <person name="Izuno A."/>
            <person name="Tsumura Y."/>
            <person name="Toyoda A."/>
            <person name="Shigenobu S."/>
            <person name="Moriguchi Y."/>
            <person name="Ueno S."/>
            <person name="Kasahara M."/>
        </authorList>
    </citation>
    <scope>NUCLEOTIDE SEQUENCE</scope>
</reference>
<name>A0AAD3NVN2_CRYJA</name>
<sequence length="94" mass="10320">MGLAHWDAWLRGNYIISSLGTSMSYPLLSTGAMVSHRRPPVPLPVKLLIPRGITTVHRDTTTLGSSDRGTGMHVDVWNSSRMWNRSVSEVVGCS</sequence>
<gene>
    <name evidence="1" type="ORF">SUGI_1486370</name>
</gene>
<proteinExistence type="predicted"/>
<organism evidence="1 2">
    <name type="scientific">Cryptomeria japonica</name>
    <name type="common">Japanese cedar</name>
    <name type="synonym">Cupressus japonica</name>
    <dbReference type="NCBI Taxonomy" id="3369"/>
    <lineage>
        <taxon>Eukaryota</taxon>
        <taxon>Viridiplantae</taxon>
        <taxon>Streptophyta</taxon>
        <taxon>Embryophyta</taxon>
        <taxon>Tracheophyta</taxon>
        <taxon>Spermatophyta</taxon>
        <taxon>Pinopsida</taxon>
        <taxon>Pinidae</taxon>
        <taxon>Conifers II</taxon>
        <taxon>Cupressales</taxon>
        <taxon>Cupressaceae</taxon>
        <taxon>Cryptomeria</taxon>
    </lineage>
</organism>
<accession>A0AAD3NVN2</accession>
<dbReference type="Proteomes" id="UP001234787">
    <property type="component" value="Unassembled WGS sequence"/>
</dbReference>
<keyword evidence="2" id="KW-1185">Reference proteome</keyword>
<evidence type="ECO:0000313" key="1">
    <source>
        <dbReference type="EMBL" id="GLJ58962.1"/>
    </source>
</evidence>
<dbReference type="AlphaFoldDB" id="A0AAD3NVN2"/>
<comment type="caution">
    <text evidence="1">The sequence shown here is derived from an EMBL/GenBank/DDBJ whole genome shotgun (WGS) entry which is preliminary data.</text>
</comment>
<dbReference type="EMBL" id="BSEH01000631">
    <property type="protein sequence ID" value="GLJ58962.1"/>
    <property type="molecule type" value="Genomic_DNA"/>
</dbReference>
<evidence type="ECO:0000313" key="2">
    <source>
        <dbReference type="Proteomes" id="UP001234787"/>
    </source>
</evidence>
<protein>
    <submittedName>
        <fullName evidence="1">Uncharacterized protein</fullName>
    </submittedName>
</protein>